<accession>A0AAU1U424</accession>
<dbReference type="AlphaFoldDB" id="A0AAU1U424"/>
<evidence type="ECO:0000313" key="1">
    <source>
        <dbReference type="EMBL" id="WTS11373.1"/>
    </source>
</evidence>
<sequence length="83" mass="9042">MPFDFSDECTGWLRVSSPDGDRVRVEVGWSGIQGWSFHPSDIADTARVVGDFETEAGVAVDCRIADLLTTITDSRNECTSISS</sequence>
<proteinExistence type="predicted"/>
<reference evidence="1" key="1">
    <citation type="submission" date="2022-10" db="EMBL/GenBank/DDBJ databases">
        <title>The complete genomes of actinobacterial strains from the NBC collection.</title>
        <authorList>
            <person name="Joergensen T.S."/>
            <person name="Alvarez Arevalo M."/>
            <person name="Sterndorff E.B."/>
            <person name="Faurdal D."/>
            <person name="Vuksanovic O."/>
            <person name="Mourched A.-S."/>
            <person name="Charusanti P."/>
            <person name="Shaw S."/>
            <person name="Blin K."/>
            <person name="Weber T."/>
        </authorList>
    </citation>
    <scope>NUCLEOTIDE SEQUENCE</scope>
    <source>
        <strain evidence="1">NBC_00119</strain>
    </source>
</reference>
<gene>
    <name evidence="1" type="ORF">OHU69_10025</name>
</gene>
<organism evidence="1">
    <name type="scientific">Streptomyces sp. NBC_00119</name>
    <dbReference type="NCBI Taxonomy" id="2975659"/>
    <lineage>
        <taxon>Bacteria</taxon>
        <taxon>Bacillati</taxon>
        <taxon>Actinomycetota</taxon>
        <taxon>Actinomycetes</taxon>
        <taxon>Kitasatosporales</taxon>
        <taxon>Streptomycetaceae</taxon>
        <taxon>Streptomyces</taxon>
    </lineage>
</organism>
<protein>
    <submittedName>
        <fullName evidence="1">Uncharacterized protein</fullName>
    </submittedName>
</protein>
<name>A0AAU1U424_9ACTN</name>
<dbReference type="EMBL" id="CP108195">
    <property type="protein sequence ID" value="WTS11373.1"/>
    <property type="molecule type" value="Genomic_DNA"/>
</dbReference>